<accession>A0A1F7GA06</accession>
<evidence type="ECO:0000259" key="4">
    <source>
        <dbReference type="Pfam" id="PF20990"/>
    </source>
</evidence>
<keyword evidence="2" id="KW-0472">Membrane</keyword>
<feature type="compositionally biased region" description="Gly residues" evidence="1">
    <location>
        <begin position="546"/>
        <end position="567"/>
    </location>
</feature>
<feature type="domain" description="DUF2207" evidence="3">
    <location>
        <begin position="27"/>
        <end position="216"/>
    </location>
</feature>
<comment type="caution">
    <text evidence="5">The sequence shown here is derived from an EMBL/GenBank/DDBJ whole genome shotgun (WGS) entry which is preliminary data.</text>
</comment>
<dbReference type="AlphaFoldDB" id="A0A1F7GA06"/>
<name>A0A1F7GA06_9BACT</name>
<feature type="transmembrane region" description="Helical" evidence="2">
    <location>
        <begin position="236"/>
        <end position="259"/>
    </location>
</feature>
<organism evidence="5 6">
    <name type="scientific">Candidatus Roizmanbacteria bacterium RIFCSPHIGHO2_01_FULL_39_12c</name>
    <dbReference type="NCBI Taxonomy" id="1802031"/>
    <lineage>
        <taxon>Bacteria</taxon>
        <taxon>Candidatus Roizmaniibacteriota</taxon>
    </lineage>
</organism>
<dbReference type="InterPro" id="IPR018702">
    <property type="entry name" value="DUF2207"/>
</dbReference>
<protein>
    <recommendedName>
        <fullName evidence="7">DUF2207 domain-containing protein</fullName>
    </recommendedName>
</protein>
<dbReference type="InterPro" id="IPR048389">
    <property type="entry name" value="YciQ-like_C"/>
</dbReference>
<keyword evidence="2" id="KW-1133">Transmembrane helix</keyword>
<feature type="domain" description="Predicted membrane protein YciQ-like C-terminal" evidence="4">
    <location>
        <begin position="280"/>
        <end position="498"/>
    </location>
</feature>
<feature type="region of interest" description="Disordered" evidence="1">
    <location>
        <begin position="542"/>
        <end position="567"/>
    </location>
</feature>
<dbReference type="Pfam" id="PF20990">
    <property type="entry name" value="DUF2207_C"/>
    <property type="match status" value="1"/>
</dbReference>
<evidence type="ECO:0000259" key="3">
    <source>
        <dbReference type="Pfam" id="PF09972"/>
    </source>
</evidence>
<keyword evidence="2" id="KW-0812">Transmembrane</keyword>
<evidence type="ECO:0000313" key="6">
    <source>
        <dbReference type="Proteomes" id="UP000177208"/>
    </source>
</evidence>
<proteinExistence type="predicted"/>
<reference evidence="5 6" key="1">
    <citation type="journal article" date="2016" name="Nat. Commun.">
        <title>Thousands of microbial genomes shed light on interconnected biogeochemical processes in an aquifer system.</title>
        <authorList>
            <person name="Anantharaman K."/>
            <person name="Brown C.T."/>
            <person name="Hug L.A."/>
            <person name="Sharon I."/>
            <person name="Castelle C.J."/>
            <person name="Probst A.J."/>
            <person name="Thomas B.C."/>
            <person name="Singh A."/>
            <person name="Wilkins M.J."/>
            <person name="Karaoz U."/>
            <person name="Brodie E.L."/>
            <person name="Williams K.H."/>
            <person name="Hubbard S.S."/>
            <person name="Banfield J.F."/>
        </authorList>
    </citation>
    <scope>NUCLEOTIDE SEQUENCE [LARGE SCALE GENOMIC DNA]</scope>
</reference>
<evidence type="ECO:0008006" key="7">
    <source>
        <dbReference type="Google" id="ProtNLM"/>
    </source>
</evidence>
<evidence type="ECO:0000313" key="5">
    <source>
        <dbReference type="EMBL" id="OGK15773.1"/>
    </source>
</evidence>
<evidence type="ECO:0000256" key="1">
    <source>
        <dbReference type="SAM" id="MobiDB-lite"/>
    </source>
</evidence>
<evidence type="ECO:0000256" key="2">
    <source>
        <dbReference type="SAM" id="Phobius"/>
    </source>
</evidence>
<gene>
    <name evidence="5" type="ORF">A2774_03680</name>
</gene>
<sequence length="567" mass="63640">MKLLLRLLFLLLLLIFLSTKIYAQEQIKNFDTEITIDQNGTIKVEERIEYDLDDLNRHGIYRDIPYITTNKDGKKFKLELANFSVTDGNENRYKYEKSVVDGKIRLKIGDPDKTVTGIRIYKISYQVSGALTYFSDHDELYWNSTGNNWTVPIASYTSGVKLPNGISQNDISVVCYTGSAGSTEQNCKTSIEENSIEVTGVDPLASYEGMTFAVSFPKGHVEVSEAQPYVPFWQTIWGKTLLALIIFAAILWYIVYPIWIPIKWFQQGRDPKHTDVGEARAWFDPPKTNSGRSLTPEETGALVDERADMEDVSGMLIYLAQKGHLKIEERKKKDFYLVRRIPPTAGKGELLDFEKIFIDKIFEGGAEFHIKKHKLYTEVEKAKTSIYERLVKEGFFTQNPNKIRTFYSVIGVLALATGSIPLAFSAFFFGRHMPRKTMHGVETANIARSLKNFLSSQERRLEFLVKKSDLPVDRQVLFEKLLPYAVVFGVEKIWAQRFADIAMKPPDWYSGYSTVKFNSVSFANSLNSSFLSVRSAATPVTSTTGHGSGFSGGSSGGGGGGGGGGSW</sequence>
<dbReference type="EMBL" id="MFZG01000032">
    <property type="protein sequence ID" value="OGK15773.1"/>
    <property type="molecule type" value="Genomic_DNA"/>
</dbReference>
<dbReference type="Pfam" id="PF09972">
    <property type="entry name" value="DUF2207"/>
    <property type="match status" value="1"/>
</dbReference>
<feature type="transmembrane region" description="Helical" evidence="2">
    <location>
        <begin position="406"/>
        <end position="429"/>
    </location>
</feature>
<dbReference type="Proteomes" id="UP000177208">
    <property type="component" value="Unassembled WGS sequence"/>
</dbReference>